<dbReference type="PANTHER" id="PTHR45766:SF6">
    <property type="entry name" value="SWI_SNF-RELATED MATRIX-ASSOCIATED ACTIN-DEPENDENT REGULATOR OF CHROMATIN SUBFAMILY A-LIKE PROTEIN 1"/>
    <property type="match status" value="1"/>
</dbReference>
<evidence type="ECO:0000256" key="2">
    <source>
        <dbReference type="SAM" id="MobiDB-lite"/>
    </source>
</evidence>
<comment type="caution">
    <text evidence="5">The sequence shown here is derived from an EMBL/GenBank/DDBJ whole genome shotgun (WGS) entry which is preliminary data.</text>
</comment>
<evidence type="ECO:0000313" key="6">
    <source>
        <dbReference type="Proteomes" id="UP000443423"/>
    </source>
</evidence>
<dbReference type="InterPro" id="IPR001650">
    <property type="entry name" value="Helicase_C-like"/>
</dbReference>
<feature type="domain" description="Helicase ATP-binding" evidence="3">
    <location>
        <begin position="265"/>
        <end position="419"/>
    </location>
</feature>
<keyword evidence="5" id="KW-0347">Helicase</keyword>
<keyword evidence="1" id="KW-0378">Hydrolase</keyword>
<dbReference type="AlphaFoldDB" id="A0A6A8G9R0"/>
<gene>
    <name evidence="5" type="ORF">GJR99_10630</name>
</gene>
<proteinExistence type="predicted"/>
<evidence type="ECO:0000256" key="1">
    <source>
        <dbReference type="ARBA" id="ARBA00022801"/>
    </source>
</evidence>
<dbReference type="InterPro" id="IPR006935">
    <property type="entry name" value="Helicase/UvrB_N"/>
</dbReference>
<keyword evidence="5" id="KW-0067">ATP-binding</keyword>
<dbReference type="Pfam" id="PF04851">
    <property type="entry name" value="ResIII"/>
    <property type="match status" value="1"/>
</dbReference>
<dbReference type="PROSITE" id="PS51194">
    <property type="entry name" value="HELICASE_CTER"/>
    <property type="match status" value="1"/>
</dbReference>
<dbReference type="CDD" id="cd18793">
    <property type="entry name" value="SF2_C_SNF"/>
    <property type="match status" value="1"/>
</dbReference>
<dbReference type="Gene3D" id="3.30.870.10">
    <property type="entry name" value="Endonuclease Chain A"/>
    <property type="match status" value="1"/>
</dbReference>
<reference evidence="5 6" key="1">
    <citation type="submission" date="2019-11" db="EMBL/GenBank/DDBJ databases">
        <title>Whole genome sequence of Haloferax sp. MBLA0078.</title>
        <authorList>
            <person name="Seo M.-J."/>
            <person name="Cho E.-S."/>
        </authorList>
    </citation>
    <scope>NUCLEOTIDE SEQUENCE [LARGE SCALE GENOMIC DNA]</scope>
    <source>
        <strain evidence="5 6">MBLA0078</strain>
    </source>
</reference>
<dbReference type="GO" id="GO:0016787">
    <property type="term" value="F:hydrolase activity"/>
    <property type="evidence" value="ECO:0007669"/>
    <property type="project" value="UniProtKB-KW"/>
</dbReference>
<dbReference type="SUPFAM" id="SSF52540">
    <property type="entry name" value="P-loop containing nucleoside triphosphate hydrolases"/>
    <property type="match status" value="1"/>
</dbReference>
<evidence type="ECO:0000313" key="5">
    <source>
        <dbReference type="EMBL" id="MRW97023.1"/>
    </source>
</evidence>
<protein>
    <submittedName>
        <fullName evidence="5">DNA/RNA helicase, superfamily II</fullName>
    </submittedName>
</protein>
<dbReference type="RefSeq" id="WP_151111961.1">
    <property type="nucleotide sequence ID" value="NZ_WKJQ01000001.1"/>
</dbReference>
<dbReference type="Gene3D" id="3.40.50.300">
    <property type="entry name" value="P-loop containing nucleotide triphosphate hydrolases"/>
    <property type="match status" value="1"/>
</dbReference>
<organism evidence="5 6">
    <name type="scientific">Haloferax marinum</name>
    <dbReference type="NCBI Taxonomy" id="2666143"/>
    <lineage>
        <taxon>Archaea</taxon>
        <taxon>Methanobacteriati</taxon>
        <taxon>Methanobacteriota</taxon>
        <taxon>Stenosarchaea group</taxon>
        <taxon>Halobacteria</taxon>
        <taxon>Halobacteriales</taxon>
        <taxon>Haloferacaceae</taxon>
        <taxon>Haloferax</taxon>
    </lineage>
</organism>
<dbReference type="Gene3D" id="3.40.50.10810">
    <property type="entry name" value="Tandem AAA-ATPase domain"/>
    <property type="match status" value="1"/>
</dbReference>
<dbReference type="PANTHER" id="PTHR45766">
    <property type="entry name" value="DNA ANNEALING HELICASE AND ENDONUCLEASE ZRANB3 FAMILY MEMBER"/>
    <property type="match status" value="1"/>
</dbReference>
<name>A0A6A8G9R0_9EURY</name>
<dbReference type="SMART" id="SM00490">
    <property type="entry name" value="HELICc"/>
    <property type="match status" value="1"/>
</dbReference>
<evidence type="ECO:0000259" key="4">
    <source>
        <dbReference type="PROSITE" id="PS51194"/>
    </source>
</evidence>
<dbReference type="PROSITE" id="PS51192">
    <property type="entry name" value="HELICASE_ATP_BIND_1"/>
    <property type="match status" value="1"/>
</dbReference>
<dbReference type="GO" id="GO:0004386">
    <property type="term" value="F:helicase activity"/>
    <property type="evidence" value="ECO:0007669"/>
    <property type="project" value="UniProtKB-KW"/>
</dbReference>
<sequence>MKDIGNRVIDNNAGLLGDDREGSVLDVFEHYLTKAIEADRENSFRMDIGTGFLFFSGFEAISETFQELLETETVSQIDELEWGTEAPIRVVMGPETSNRTKSILLALVTDQVIEYDDEAIDVLQTFIRDGLIDFRVITERTFHPKLYSFYLRSEVPDDVWAGSANFSRSGLQNNIELSVQMQTGNQDRELFREWFDKLWEHGEEDLDVLEVLETVQQSDYVYQPPSVFFAKLVRYLDRDYLLDSTTSVDGSPLLEYQNLTYNIVMERLQRYGGYILSNSVGTGKTYVAAQTAATYQRRSPNQEILVVAPSSVTEEWKSVFEEFGVDADAEFLSMGMLQKQPLEEATDGDRIFDYRDYTDRFSLIIVDEAHNFRNDSNRRNNLEDIVRQNHDADVLLTSATPINISPEDLFSLIDLFYRGPRVQQFEKAGLKSHYERTRQKLKQLDNYDDLSSGLIQDIKQIENELSIKITWRIIQTEFEDDLRQLAGDDVEYEDPEITEEEYDYPAQYQNEVFDEIVPFLDQLNYEPSKLWDGQGYQDFDNLIFRHKWRLYKRLESSLKAFHDSIDNLHKRFILYYEAIERDTAFEENDVAALSTSIDPNEAANATDLERLGTVVSTYRSLDPDLQQTVLRNLQADIDLIEQMLDRITSAFGRASTIPYPGDRKVTRLRSIIEAKLSEDKPLVIFSQYSDTVEYLYQSLSAEFDGVRRIHGGLSTDKEEFVSTFNRGEFDVIITTDMLAEGVNIPRADVIVNFDLPYNPVTLIQRTGRALRITNPKKVEVHNFRPAGSIDRELELYEKLDARLDTILDIVGLDFIVWLMDEKKIEQLHKDEREEYLESLEEYNDTMASSDPSEIAPEQSPPEETRTDRVLRRAIDTYNLSPDDISVVSASINRPIYTTLESAGGQDQPTADIDAEVRETLLSGFAILGETGGDPSVWTPLHRSVKAGPKGVGLTASDTDTIETIRKERQEQYNRERVTAGQLGRAASQLIDLVSDVLGLVSDSEMKETLSAVRERLEADAYTVPQRNTLEDALSSIQKEDYGWMSNPDTEIRNSSEWQTVIQLSQKGTSTSGESEVKAVIKYHTND</sequence>
<keyword evidence="6" id="KW-1185">Reference proteome</keyword>
<evidence type="ECO:0000259" key="3">
    <source>
        <dbReference type="PROSITE" id="PS51192"/>
    </source>
</evidence>
<dbReference type="InterPro" id="IPR049730">
    <property type="entry name" value="SNF2/RAD54-like_C"/>
</dbReference>
<dbReference type="InterPro" id="IPR027417">
    <property type="entry name" value="P-loop_NTPase"/>
</dbReference>
<dbReference type="InterPro" id="IPR014001">
    <property type="entry name" value="Helicase_ATP-bd"/>
</dbReference>
<accession>A0A6A8G9R0</accession>
<dbReference type="Pfam" id="PF00271">
    <property type="entry name" value="Helicase_C"/>
    <property type="match status" value="1"/>
</dbReference>
<dbReference type="GO" id="GO:0140097">
    <property type="term" value="F:catalytic activity, acting on DNA"/>
    <property type="evidence" value="ECO:0007669"/>
    <property type="project" value="UniProtKB-ARBA"/>
</dbReference>
<dbReference type="GO" id="GO:0003677">
    <property type="term" value="F:DNA binding"/>
    <property type="evidence" value="ECO:0007669"/>
    <property type="project" value="InterPro"/>
</dbReference>
<dbReference type="OrthoDB" id="6396at2157"/>
<dbReference type="Proteomes" id="UP000443423">
    <property type="component" value="Unassembled WGS sequence"/>
</dbReference>
<feature type="domain" description="Helicase C-terminal" evidence="4">
    <location>
        <begin position="667"/>
        <end position="815"/>
    </location>
</feature>
<dbReference type="InterPro" id="IPR038718">
    <property type="entry name" value="SNF2-like_sf"/>
</dbReference>
<dbReference type="SMART" id="SM00487">
    <property type="entry name" value="DEXDc"/>
    <property type="match status" value="1"/>
</dbReference>
<keyword evidence="5" id="KW-0547">Nucleotide-binding</keyword>
<dbReference type="GO" id="GO:0005524">
    <property type="term" value="F:ATP binding"/>
    <property type="evidence" value="ECO:0007669"/>
    <property type="project" value="InterPro"/>
</dbReference>
<dbReference type="EMBL" id="WKJQ01000001">
    <property type="protein sequence ID" value="MRW97023.1"/>
    <property type="molecule type" value="Genomic_DNA"/>
</dbReference>
<feature type="region of interest" description="Disordered" evidence="2">
    <location>
        <begin position="843"/>
        <end position="866"/>
    </location>
</feature>